<proteinExistence type="predicted"/>
<evidence type="ECO:0000313" key="1">
    <source>
        <dbReference type="EMBL" id="CAL5134276.1"/>
    </source>
</evidence>
<comment type="caution">
    <text evidence="1">The sequence shown here is derived from an EMBL/GenBank/DDBJ whole genome shotgun (WGS) entry which is preliminary data.</text>
</comment>
<dbReference type="AlphaFoldDB" id="A0AAV2TE21"/>
<dbReference type="Proteomes" id="UP001497525">
    <property type="component" value="Unassembled WGS sequence"/>
</dbReference>
<protein>
    <submittedName>
        <fullName evidence="1">Uncharacterized protein</fullName>
    </submittedName>
</protein>
<name>A0AAV2TE21_CALDB</name>
<evidence type="ECO:0000313" key="2">
    <source>
        <dbReference type="Proteomes" id="UP001497525"/>
    </source>
</evidence>
<sequence length="333" mass="38005">MLFSCLSRSVAGWRCVPPTHNYIVRERNLGIFFDKAFIRTESVHLGPETNEVHLTKQVLQKFRADRVKLKRKILAKKLLSHTPELSLLTWRGKQQVLYLSRTESTDALDPISLSSNFPVSPDGVGRIVSSGMSKEKSESPVAWTKSALLYNKATMQNWKLIYCLLSNLRMLKHEVDISNVNKLFDDLPEGLLWVFIQGKLGLLKYSDGNNKFPTPKEINFNELVHRRPRRIGPFESLAQRFDSNEDNSAGKLYSELATQASEINSFIEIFINIQENEPVRGVIPLTKSPESFHFLESLRHIAAKLGPPTPLRKPLTLSNTVNLSFADYFRYKC</sequence>
<reference evidence="1" key="1">
    <citation type="submission" date="2024-06" db="EMBL/GenBank/DDBJ databases">
        <authorList>
            <person name="Liu X."/>
            <person name="Lenzi L."/>
            <person name="Haldenby T S."/>
            <person name="Uol C."/>
        </authorList>
    </citation>
    <scope>NUCLEOTIDE SEQUENCE</scope>
</reference>
<accession>A0AAV2TE21</accession>
<organism evidence="1 2">
    <name type="scientific">Calicophoron daubneyi</name>
    <name type="common">Rumen fluke</name>
    <name type="synonym">Paramphistomum daubneyi</name>
    <dbReference type="NCBI Taxonomy" id="300641"/>
    <lineage>
        <taxon>Eukaryota</taxon>
        <taxon>Metazoa</taxon>
        <taxon>Spiralia</taxon>
        <taxon>Lophotrochozoa</taxon>
        <taxon>Platyhelminthes</taxon>
        <taxon>Trematoda</taxon>
        <taxon>Digenea</taxon>
        <taxon>Plagiorchiida</taxon>
        <taxon>Pronocephalata</taxon>
        <taxon>Paramphistomoidea</taxon>
        <taxon>Paramphistomidae</taxon>
        <taxon>Calicophoron</taxon>
    </lineage>
</organism>
<gene>
    <name evidence="1" type="ORF">CDAUBV1_LOCUS7485</name>
</gene>
<dbReference type="EMBL" id="CAXLJL010000190">
    <property type="protein sequence ID" value="CAL5134276.1"/>
    <property type="molecule type" value="Genomic_DNA"/>
</dbReference>